<dbReference type="OrthoDB" id="5781702at2759"/>
<accession>A0A183GN57</accession>
<keyword evidence="2" id="KW-1185">Reference proteome</keyword>
<proteinExistence type="predicted"/>
<reference evidence="1 2" key="1">
    <citation type="submission" date="2018-11" db="EMBL/GenBank/DDBJ databases">
        <authorList>
            <consortium name="Pathogen Informatics"/>
        </authorList>
    </citation>
    <scope>NUCLEOTIDE SEQUENCE [LARGE SCALE GENOMIC DNA]</scope>
</reference>
<evidence type="ECO:0000313" key="1">
    <source>
        <dbReference type="EMBL" id="VDP43006.1"/>
    </source>
</evidence>
<dbReference type="AlphaFoldDB" id="A0A183GN57"/>
<evidence type="ECO:0000313" key="3">
    <source>
        <dbReference type="WBParaSite" id="HPBE_0002412701-mRNA-1"/>
    </source>
</evidence>
<dbReference type="EMBL" id="UZAH01035882">
    <property type="protein sequence ID" value="VDP43006.1"/>
    <property type="molecule type" value="Genomic_DNA"/>
</dbReference>
<reference evidence="3" key="2">
    <citation type="submission" date="2019-09" db="UniProtKB">
        <authorList>
            <consortium name="WormBaseParasite"/>
        </authorList>
    </citation>
    <scope>IDENTIFICATION</scope>
</reference>
<dbReference type="WBParaSite" id="HPBE_0002412701-mRNA-1">
    <property type="protein sequence ID" value="HPBE_0002412701-mRNA-1"/>
    <property type="gene ID" value="HPBE_0002412701"/>
</dbReference>
<sequence length="91" mass="10643">MTSSYTGYDRSEFFDPTYLNPIPMATYDFYPPPQPIAEPVVTGEPVIPYGWRPDWSRPTEWMPPAQILHALPQEHRTYGYENDVAIYLIYI</sequence>
<accession>A0A3P8HHU2</accession>
<evidence type="ECO:0000313" key="2">
    <source>
        <dbReference type="Proteomes" id="UP000050761"/>
    </source>
</evidence>
<organism evidence="2 3">
    <name type="scientific">Heligmosomoides polygyrus</name>
    <name type="common">Parasitic roundworm</name>
    <dbReference type="NCBI Taxonomy" id="6339"/>
    <lineage>
        <taxon>Eukaryota</taxon>
        <taxon>Metazoa</taxon>
        <taxon>Ecdysozoa</taxon>
        <taxon>Nematoda</taxon>
        <taxon>Chromadorea</taxon>
        <taxon>Rhabditida</taxon>
        <taxon>Rhabditina</taxon>
        <taxon>Rhabditomorpha</taxon>
        <taxon>Strongyloidea</taxon>
        <taxon>Heligmosomidae</taxon>
        <taxon>Heligmosomoides</taxon>
    </lineage>
</organism>
<gene>
    <name evidence="1" type="ORF">HPBE_LOCUS24127</name>
</gene>
<protein>
    <submittedName>
        <fullName evidence="3">WW domain-containing protein</fullName>
    </submittedName>
</protein>
<dbReference type="Proteomes" id="UP000050761">
    <property type="component" value="Unassembled WGS sequence"/>
</dbReference>
<name>A0A183GN57_HELPZ</name>